<dbReference type="GO" id="GO:0016772">
    <property type="term" value="F:transferase activity, transferring phosphorus-containing groups"/>
    <property type="evidence" value="ECO:0007669"/>
    <property type="project" value="InterPro"/>
</dbReference>
<proteinExistence type="inferred from homology"/>
<evidence type="ECO:0000313" key="8">
    <source>
        <dbReference type="Proteomes" id="UP000319836"/>
    </source>
</evidence>
<dbReference type="SUPFAM" id="SSF47831">
    <property type="entry name" value="Enzyme I of the PEP:sugar phosphotransferase system HPr-binding (sub)domain"/>
    <property type="match status" value="1"/>
</dbReference>
<evidence type="ECO:0000256" key="1">
    <source>
        <dbReference type="ARBA" id="ARBA00007837"/>
    </source>
</evidence>
<feature type="domain" description="PEP-utilising enzyme mobile" evidence="5">
    <location>
        <begin position="156"/>
        <end position="226"/>
    </location>
</feature>
<dbReference type="GO" id="GO:0009401">
    <property type="term" value="P:phosphoenolpyruvate-dependent sugar phosphotransferase system"/>
    <property type="evidence" value="ECO:0007669"/>
    <property type="project" value="InterPro"/>
</dbReference>
<dbReference type="EMBL" id="VBPA01000375">
    <property type="protein sequence ID" value="TMQ68860.1"/>
    <property type="molecule type" value="Genomic_DNA"/>
</dbReference>
<dbReference type="SUPFAM" id="SSF52009">
    <property type="entry name" value="Phosphohistidine domain"/>
    <property type="match status" value="1"/>
</dbReference>
<evidence type="ECO:0000256" key="3">
    <source>
        <dbReference type="ARBA" id="ARBA00022679"/>
    </source>
</evidence>
<dbReference type="AlphaFoldDB" id="A0A538TYY5"/>
<evidence type="ECO:0000256" key="2">
    <source>
        <dbReference type="ARBA" id="ARBA00016544"/>
    </source>
</evidence>
<evidence type="ECO:0000256" key="4">
    <source>
        <dbReference type="ARBA" id="ARBA00033235"/>
    </source>
</evidence>
<protein>
    <recommendedName>
        <fullName evidence="2">Phosphoenolpyruvate-protein phosphotransferase</fullName>
    </recommendedName>
    <alternativeName>
        <fullName evidence="4">Phosphotransferase system, enzyme I</fullName>
    </alternativeName>
</protein>
<name>A0A538TYY5_UNCEI</name>
<evidence type="ECO:0000259" key="5">
    <source>
        <dbReference type="Pfam" id="PF00391"/>
    </source>
</evidence>
<feature type="non-terminal residue" evidence="7">
    <location>
        <position position="284"/>
    </location>
</feature>
<dbReference type="PANTHER" id="PTHR46244">
    <property type="entry name" value="PHOSPHOENOLPYRUVATE-PROTEIN PHOSPHOTRANSFERASE"/>
    <property type="match status" value="1"/>
</dbReference>
<comment type="caution">
    <text evidence="7">The sequence shown here is derived from an EMBL/GenBank/DDBJ whole genome shotgun (WGS) entry which is preliminary data.</text>
</comment>
<organism evidence="7 8">
    <name type="scientific">Eiseniibacteriota bacterium</name>
    <dbReference type="NCBI Taxonomy" id="2212470"/>
    <lineage>
        <taxon>Bacteria</taxon>
        <taxon>Candidatus Eiseniibacteriota</taxon>
    </lineage>
</organism>
<evidence type="ECO:0000259" key="6">
    <source>
        <dbReference type="Pfam" id="PF05524"/>
    </source>
</evidence>
<evidence type="ECO:0000313" key="7">
    <source>
        <dbReference type="EMBL" id="TMQ68860.1"/>
    </source>
</evidence>
<keyword evidence="7" id="KW-0670">Pyruvate</keyword>
<dbReference type="Gene3D" id="3.50.30.10">
    <property type="entry name" value="Phosphohistidine domain"/>
    <property type="match status" value="1"/>
</dbReference>
<dbReference type="PANTHER" id="PTHR46244:SF3">
    <property type="entry name" value="PHOSPHOENOLPYRUVATE-PROTEIN PHOSPHOTRANSFERASE"/>
    <property type="match status" value="1"/>
</dbReference>
<feature type="domain" description="Phosphotransferase system enzyme I N-terminal" evidence="6">
    <location>
        <begin position="4"/>
        <end position="127"/>
    </location>
</feature>
<comment type="similarity">
    <text evidence="1">Belongs to the PEP-utilizing enzyme family.</text>
</comment>
<dbReference type="Gene3D" id="1.10.274.10">
    <property type="entry name" value="PtsI, HPr-binding domain"/>
    <property type="match status" value="1"/>
</dbReference>
<gene>
    <name evidence="7" type="ORF">E6K80_13635</name>
</gene>
<dbReference type="InterPro" id="IPR050499">
    <property type="entry name" value="PEP-utilizing_PTS_enzyme"/>
</dbReference>
<accession>A0A538TYY5</accession>
<dbReference type="InterPro" id="IPR008279">
    <property type="entry name" value="PEP-util_enz_mobile_dom"/>
</dbReference>
<sequence>MKLTGIPAAPGIGLGRLVRVEREEFVVRDTLVQESEVEQQAERFHAALDASRRDLQRIRDSIAAELGEEDAKIYDVHRMILEDPELTHAVEQGIRGERRFPAYAFRRWMSTIAARFETMQDEYLRERRADVLDVERRVLRHLVGNGSRGLGQVGQPSLIVAHDLGPSEVAMLDRACVLGFITEVGGRTSHSASVARGRGIPAVMSVRGLMQLVKPGDWGAVDGYAGLVEINPDEEGTRHYQGRRALFDEEARVLNEIQNEAAITRDGRRIDLGGNIELPGDVDA</sequence>
<keyword evidence="3 7" id="KW-0808">Transferase</keyword>
<dbReference type="InterPro" id="IPR036637">
    <property type="entry name" value="Phosphohistidine_dom_sf"/>
</dbReference>
<dbReference type="InterPro" id="IPR008731">
    <property type="entry name" value="PTS_EIN"/>
</dbReference>
<dbReference type="Pfam" id="PF05524">
    <property type="entry name" value="PEP-utilisers_N"/>
    <property type="match status" value="1"/>
</dbReference>
<reference evidence="7 8" key="1">
    <citation type="journal article" date="2019" name="Nat. Microbiol.">
        <title>Mediterranean grassland soil C-N compound turnover is dependent on rainfall and depth, and is mediated by genomically divergent microorganisms.</title>
        <authorList>
            <person name="Diamond S."/>
            <person name="Andeer P.F."/>
            <person name="Li Z."/>
            <person name="Crits-Christoph A."/>
            <person name="Burstein D."/>
            <person name="Anantharaman K."/>
            <person name="Lane K.R."/>
            <person name="Thomas B.C."/>
            <person name="Pan C."/>
            <person name="Northen T.R."/>
            <person name="Banfield J.F."/>
        </authorList>
    </citation>
    <scope>NUCLEOTIDE SEQUENCE [LARGE SCALE GENOMIC DNA]</scope>
    <source>
        <strain evidence="7">WS_10</strain>
    </source>
</reference>
<dbReference type="Proteomes" id="UP000319836">
    <property type="component" value="Unassembled WGS sequence"/>
</dbReference>
<dbReference type="Pfam" id="PF00391">
    <property type="entry name" value="PEP-utilizers"/>
    <property type="match status" value="1"/>
</dbReference>
<dbReference type="InterPro" id="IPR036618">
    <property type="entry name" value="PtsI_HPr-bd_sf"/>
</dbReference>